<reference evidence="4" key="1">
    <citation type="submission" date="2016-06" db="EMBL/GenBank/DDBJ databases">
        <authorList>
            <person name="Varghese N."/>
            <person name="Submissions Spin"/>
        </authorList>
    </citation>
    <scope>NUCLEOTIDE SEQUENCE [LARGE SCALE GENOMIC DNA]</scope>
    <source>
        <strain evidence="4">DSM 45161</strain>
    </source>
</reference>
<dbReference type="InterPro" id="IPR036291">
    <property type="entry name" value="NAD(P)-bd_dom_sf"/>
</dbReference>
<dbReference type="AlphaFoldDB" id="A0A1C5GWT1"/>
<accession>A0A1C5GWT1</accession>
<name>A0A1C5GWT1_9ACTN</name>
<organism evidence="3 4">
    <name type="scientific">Micromonospora coxensis</name>
    <dbReference type="NCBI Taxonomy" id="356852"/>
    <lineage>
        <taxon>Bacteria</taxon>
        <taxon>Bacillati</taxon>
        <taxon>Actinomycetota</taxon>
        <taxon>Actinomycetes</taxon>
        <taxon>Micromonosporales</taxon>
        <taxon>Micromonosporaceae</taxon>
        <taxon>Micromonospora</taxon>
    </lineage>
</organism>
<dbReference type="PANTHER" id="PTHR43708">
    <property type="entry name" value="CONSERVED EXPRESSED OXIDOREDUCTASE (EUROFUNG)"/>
    <property type="match status" value="1"/>
</dbReference>
<dbReference type="InterPro" id="IPR051317">
    <property type="entry name" value="Gfo/Idh/MocA_oxidoreduct"/>
</dbReference>
<evidence type="ECO:0000313" key="4">
    <source>
        <dbReference type="Proteomes" id="UP000198215"/>
    </source>
</evidence>
<protein>
    <submittedName>
        <fullName evidence="3">Predicted dehydrogenase</fullName>
    </submittedName>
</protein>
<sequence length="356" mass="38561">MQRPLRGLMVGVGYFAPIQLAAWRAVSGAEIRGLVGHRDRARVGAVARDAGVGWAGIDLAAAIDAVRPDFLDICTPPATHGDLIRYAVTRGLPVLCQKPLAATVAEAAELAELAHRHGVPLVVNENWRWQPWYRETKKLIDAGVVGQPFHTTMRMRPGDGWGEHPYPDQPYFADMPRLVLFETGVHYIDTTRFLFGEIDKVQCTTATVNPAVAGEDLVVAVLHTSRGGIVVYDADRSAVARTVRSLAYGTMSVEGTEATLEVADDGTMTVLRRDGQVLRHAYRMPDGWKGGCAIAAQQNFVDALRGGAEAETPATDYVRTMQVVEACYQSAALGRAVRIRADRAAGVPEPAGERLP</sequence>
<dbReference type="PANTHER" id="PTHR43708:SF8">
    <property type="entry name" value="OXIDOREDUCTASE"/>
    <property type="match status" value="1"/>
</dbReference>
<dbReference type="SUPFAM" id="SSF55347">
    <property type="entry name" value="Glyceraldehyde-3-phosphate dehydrogenase-like, C-terminal domain"/>
    <property type="match status" value="1"/>
</dbReference>
<dbReference type="Pfam" id="PF01408">
    <property type="entry name" value="GFO_IDH_MocA"/>
    <property type="match status" value="1"/>
</dbReference>
<dbReference type="EMBL" id="LT607753">
    <property type="protein sequence ID" value="SCG37601.1"/>
    <property type="molecule type" value="Genomic_DNA"/>
</dbReference>
<dbReference type="Proteomes" id="UP000198215">
    <property type="component" value="Chromosome I"/>
</dbReference>
<evidence type="ECO:0000259" key="1">
    <source>
        <dbReference type="Pfam" id="PF01408"/>
    </source>
</evidence>
<dbReference type="OrthoDB" id="256869at2"/>
<keyword evidence="4" id="KW-1185">Reference proteome</keyword>
<evidence type="ECO:0000313" key="3">
    <source>
        <dbReference type="EMBL" id="SCG37601.1"/>
    </source>
</evidence>
<dbReference type="Pfam" id="PF22725">
    <property type="entry name" value="GFO_IDH_MocA_C3"/>
    <property type="match status" value="1"/>
</dbReference>
<dbReference type="SUPFAM" id="SSF51735">
    <property type="entry name" value="NAD(P)-binding Rossmann-fold domains"/>
    <property type="match status" value="1"/>
</dbReference>
<dbReference type="Gene3D" id="3.40.50.720">
    <property type="entry name" value="NAD(P)-binding Rossmann-like Domain"/>
    <property type="match status" value="1"/>
</dbReference>
<dbReference type="InterPro" id="IPR055170">
    <property type="entry name" value="GFO_IDH_MocA-like_dom"/>
</dbReference>
<proteinExistence type="predicted"/>
<dbReference type="Gene3D" id="3.30.360.10">
    <property type="entry name" value="Dihydrodipicolinate Reductase, domain 2"/>
    <property type="match status" value="1"/>
</dbReference>
<dbReference type="RefSeq" id="WP_088974392.1">
    <property type="nucleotide sequence ID" value="NZ_LT607753.1"/>
</dbReference>
<gene>
    <name evidence="3" type="ORF">GA0070614_0412</name>
</gene>
<feature type="domain" description="GFO/IDH/MocA-like oxidoreductase" evidence="2">
    <location>
        <begin position="133"/>
        <end position="260"/>
    </location>
</feature>
<dbReference type="InterPro" id="IPR000683">
    <property type="entry name" value="Gfo/Idh/MocA-like_OxRdtase_N"/>
</dbReference>
<evidence type="ECO:0000259" key="2">
    <source>
        <dbReference type="Pfam" id="PF22725"/>
    </source>
</evidence>
<feature type="domain" description="Gfo/Idh/MocA-like oxidoreductase N-terminal" evidence="1">
    <location>
        <begin position="7"/>
        <end position="124"/>
    </location>
</feature>
<dbReference type="GO" id="GO:0000166">
    <property type="term" value="F:nucleotide binding"/>
    <property type="evidence" value="ECO:0007669"/>
    <property type="project" value="InterPro"/>
</dbReference>